<keyword evidence="3" id="KW-1185">Reference proteome</keyword>
<feature type="transmembrane region" description="Helical" evidence="1">
    <location>
        <begin position="150"/>
        <end position="173"/>
    </location>
</feature>
<feature type="transmembrane region" description="Helical" evidence="1">
    <location>
        <begin position="231"/>
        <end position="251"/>
    </location>
</feature>
<name>A0AA41WAG8_9BACT</name>
<evidence type="ECO:0000313" key="3">
    <source>
        <dbReference type="Proteomes" id="UP001165306"/>
    </source>
</evidence>
<comment type="caution">
    <text evidence="2">The sequence shown here is derived from an EMBL/GenBank/DDBJ whole genome shotgun (WGS) entry which is preliminary data.</text>
</comment>
<keyword evidence="1" id="KW-0472">Membrane</keyword>
<proteinExistence type="predicted"/>
<feature type="transmembrane region" description="Helical" evidence="1">
    <location>
        <begin position="179"/>
        <end position="196"/>
    </location>
</feature>
<sequence>MLPNVHRAVLLRLTLLGLASGVMLATLGLLAQRADPPLGSVPIIDPGGRSYWLVGLALAVVCGVTYQLADRTMLYARVTAAARGVRYDPVPDVPLAWILPFTTFTGAVLLLSVYHTFTAIVAIALGSFLALVAGMGARHHLYDADEQARSYARIVHTLVVHGVALVTLSMIYINKLRSLYSGTAVLLLAGLLLLQLSEAEDIPLDRRVLYAVVGGLVLGEVTWALNYWRATGWLGGAVLLVFFYLLAGVILIQMQRGATIRDVAEYGAVAALAFGVLVWETLR</sequence>
<feature type="transmembrane region" description="Helical" evidence="1">
    <location>
        <begin position="51"/>
        <end position="69"/>
    </location>
</feature>
<feature type="transmembrane region" description="Helical" evidence="1">
    <location>
        <begin position="9"/>
        <end position="31"/>
    </location>
</feature>
<feature type="transmembrane region" description="Helical" evidence="1">
    <location>
        <begin position="117"/>
        <end position="138"/>
    </location>
</feature>
<dbReference type="Proteomes" id="UP001165306">
    <property type="component" value="Unassembled WGS sequence"/>
</dbReference>
<dbReference type="RefSeq" id="WP_284055452.1">
    <property type="nucleotide sequence ID" value="NZ_JAMSLR010000001.1"/>
</dbReference>
<protein>
    <submittedName>
        <fullName evidence="2">Uncharacterized protein</fullName>
    </submittedName>
</protein>
<accession>A0AA41WAG8</accession>
<dbReference type="AlphaFoldDB" id="A0AA41WAG8"/>
<feature type="transmembrane region" description="Helical" evidence="1">
    <location>
        <begin position="90"/>
        <end position="111"/>
    </location>
</feature>
<reference evidence="2" key="1">
    <citation type="submission" date="2022-06" db="EMBL/GenBank/DDBJ databases">
        <title>CFH 74404 Thermomicrobiaceae sp.</title>
        <authorList>
            <person name="Ming H."/>
            <person name="Li W.-J."/>
            <person name="Zhao Z."/>
        </authorList>
    </citation>
    <scope>NUCLEOTIDE SEQUENCE</scope>
    <source>
        <strain evidence="2">CFH 74404</strain>
    </source>
</reference>
<dbReference type="EMBL" id="JAMSLR010000001">
    <property type="protein sequence ID" value="MCM8747667.1"/>
    <property type="molecule type" value="Genomic_DNA"/>
</dbReference>
<gene>
    <name evidence="2" type="ORF">NET02_00745</name>
</gene>
<dbReference type="InterPro" id="IPR043715">
    <property type="entry name" value="DUF5656"/>
</dbReference>
<evidence type="ECO:0000256" key="1">
    <source>
        <dbReference type="SAM" id="Phobius"/>
    </source>
</evidence>
<organism evidence="2 3">
    <name type="scientific">Thermalbibacter longus</name>
    <dbReference type="NCBI Taxonomy" id="2951981"/>
    <lineage>
        <taxon>Bacteria</taxon>
        <taxon>Pseudomonadati</taxon>
        <taxon>Thermomicrobiota</taxon>
        <taxon>Thermomicrobia</taxon>
        <taxon>Thermomicrobiales</taxon>
        <taxon>Thermomicrobiaceae</taxon>
        <taxon>Thermalbibacter</taxon>
    </lineage>
</organism>
<dbReference type="Pfam" id="PF18900">
    <property type="entry name" value="DUF5656"/>
    <property type="match status" value="1"/>
</dbReference>
<evidence type="ECO:0000313" key="2">
    <source>
        <dbReference type="EMBL" id="MCM8747667.1"/>
    </source>
</evidence>
<keyword evidence="1" id="KW-1133">Transmembrane helix</keyword>
<keyword evidence="1" id="KW-0812">Transmembrane</keyword>
<feature type="transmembrane region" description="Helical" evidence="1">
    <location>
        <begin position="208"/>
        <end position="225"/>
    </location>
</feature>